<feature type="compositionally biased region" description="Acidic residues" evidence="1">
    <location>
        <begin position="81"/>
        <end position="90"/>
    </location>
</feature>
<feature type="compositionally biased region" description="Basic and acidic residues" evidence="1">
    <location>
        <begin position="355"/>
        <end position="376"/>
    </location>
</feature>
<feature type="compositionally biased region" description="Basic and acidic residues" evidence="1">
    <location>
        <begin position="65"/>
        <end position="76"/>
    </location>
</feature>
<reference evidence="3" key="1">
    <citation type="submission" date="2016-11" db="UniProtKB">
        <authorList>
            <consortium name="WormBaseParasite"/>
        </authorList>
    </citation>
    <scope>IDENTIFICATION</scope>
</reference>
<feature type="compositionally biased region" description="Acidic residues" evidence="1">
    <location>
        <begin position="158"/>
        <end position="167"/>
    </location>
</feature>
<evidence type="ECO:0000256" key="1">
    <source>
        <dbReference type="SAM" id="MobiDB-lite"/>
    </source>
</evidence>
<dbReference type="WBParaSite" id="L893_g31392.t1">
    <property type="protein sequence ID" value="L893_g31392.t1"/>
    <property type="gene ID" value="L893_g31392"/>
</dbReference>
<evidence type="ECO:0000313" key="3">
    <source>
        <dbReference type="WBParaSite" id="L893_g31392.t1"/>
    </source>
</evidence>
<dbReference type="AlphaFoldDB" id="A0A1I8A086"/>
<dbReference type="Proteomes" id="UP000095287">
    <property type="component" value="Unplaced"/>
</dbReference>
<accession>A0A1I8A086</accession>
<name>A0A1I8A086_9BILA</name>
<proteinExistence type="predicted"/>
<protein>
    <submittedName>
        <fullName evidence="3">Bromo domain-containing protein</fullName>
    </submittedName>
</protein>
<feature type="compositionally biased region" description="Acidic residues" evidence="1">
    <location>
        <begin position="211"/>
        <end position="228"/>
    </location>
</feature>
<organism evidence="2 3">
    <name type="scientific">Steinernema glaseri</name>
    <dbReference type="NCBI Taxonomy" id="37863"/>
    <lineage>
        <taxon>Eukaryota</taxon>
        <taxon>Metazoa</taxon>
        <taxon>Ecdysozoa</taxon>
        <taxon>Nematoda</taxon>
        <taxon>Chromadorea</taxon>
        <taxon>Rhabditida</taxon>
        <taxon>Tylenchina</taxon>
        <taxon>Panagrolaimomorpha</taxon>
        <taxon>Strongyloidoidea</taxon>
        <taxon>Steinernematidae</taxon>
        <taxon>Steinernema</taxon>
    </lineage>
</organism>
<feature type="compositionally biased region" description="Acidic residues" evidence="1">
    <location>
        <begin position="240"/>
        <end position="259"/>
    </location>
</feature>
<evidence type="ECO:0000313" key="2">
    <source>
        <dbReference type="Proteomes" id="UP000095287"/>
    </source>
</evidence>
<feature type="compositionally biased region" description="Acidic residues" evidence="1">
    <location>
        <begin position="291"/>
        <end position="339"/>
    </location>
</feature>
<feature type="compositionally biased region" description="Low complexity" evidence="1">
    <location>
        <begin position="91"/>
        <end position="100"/>
    </location>
</feature>
<feature type="compositionally biased region" description="Acidic residues" evidence="1">
    <location>
        <begin position="101"/>
        <end position="119"/>
    </location>
</feature>
<feature type="compositionally biased region" description="Acidic residues" evidence="1">
    <location>
        <begin position="130"/>
        <end position="149"/>
    </location>
</feature>
<keyword evidence="2" id="KW-1185">Reference proteome</keyword>
<sequence length="509" mass="59239">MFADEDDLEGDGAYLFGALQHLVSKQLRNISRMDKPKRVKAQIKKFKRVLLRDGNAEEATLSFRREWNVDREEPVRTEAPVDVEEEEEEATPSIEESSQASEEEPVQEEVIQDVEEEEATPSIEERSQASEEEPEPEEVIQDVEEEEELNQTIKEEELIQDVEEEEGTPTIKEGSTEENPTTEEEPMKEEIIQTVQEDEETIEEVSHTSEEEPMEEEVTQDVEEEEEHIPDSEVGKETPTTEEEPMEEEGLQTVQEEEGTTSIEEGSHGSEEEPTEEEYLTSNVPPPGIQDVEEEEELTETIEKEEELTETIEKEEELNETIEKEEELNETIEKEEELIQDVKEENVTLSPEISHSSEEKPTQEKVPLDIDRESSSRSKLPAAYSREPVRYEIIEERTIGEDEELKEWMKWYYSSSKWSYKPGSSHSVHERTVMTRIAELRREGKWSLSRIPICEDPPRNKTAWDYFLEEILWLEDGFYCQRLAKLRLARIIAQEAVEFLRARNQRKQG</sequence>
<feature type="region of interest" description="Disordered" evidence="1">
    <location>
        <begin position="65"/>
        <end position="381"/>
    </location>
</feature>